<name>A0A4Z2E2A4_9TELE</name>
<evidence type="ECO:0000313" key="2">
    <source>
        <dbReference type="EMBL" id="TNN22871.1"/>
    </source>
</evidence>
<dbReference type="EMBL" id="SRLO01020700">
    <property type="protein sequence ID" value="TNN22871.1"/>
    <property type="molecule type" value="Genomic_DNA"/>
</dbReference>
<dbReference type="Proteomes" id="UP000314294">
    <property type="component" value="Unassembled WGS sequence"/>
</dbReference>
<protein>
    <submittedName>
        <fullName evidence="2">Uncharacterized protein</fullName>
    </submittedName>
</protein>
<accession>A0A4Z2E2A4</accession>
<gene>
    <name evidence="2" type="ORF">EYF80_067013</name>
</gene>
<evidence type="ECO:0000313" key="3">
    <source>
        <dbReference type="Proteomes" id="UP000314294"/>
    </source>
</evidence>
<feature type="compositionally biased region" description="Gly residues" evidence="1">
    <location>
        <begin position="1"/>
        <end position="16"/>
    </location>
</feature>
<sequence length="102" mass="9868">MTGDTRQGGGGGGAGGAVWRRWRRGVSGAGDGGDPGRHPEGGGVPADGGGAGPGGLVLRLQQPGRPGAPQDLHRGPGRAVLAAAGAPGGEQRHGTPLMHAMQ</sequence>
<feature type="region of interest" description="Disordered" evidence="1">
    <location>
        <begin position="1"/>
        <end position="102"/>
    </location>
</feature>
<feature type="compositionally biased region" description="Gly residues" evidence="1">
    <location>
        <begin position="41"/>
        <end position="55"/>
    </location>
</feature>
<dbReference type="AlphaFoldDB" id="A0A4Z2E2A4"/>
<comment type="caution">
    <text evidence="2">The sequence shown here is derived from an EMBL/GenBank/DDBJ whole genome shotgun (WGS) entry which is preliminary data.</text>
</comment>
<organism evidence="2 3">
    <name type="scientific">Liparis tanakae</name>
    <name type="common">Tanaka's snailfish</name>
    <dbReference type="NCBI Taxonomy" id="230148"/>
    <lineage>
        <taxon>Eukaryota</taxon>
        <taxon>Metazoa</taxon>
        <taxon>Chordata</taxon>
        <taxon>Craniata</taxon>
        <taxon>Vertebrata</taxon>
        <taxon>Euteleostomi</taxon>
        <taxon>Actinopterygii</taxon>
        <taxon>Neopterygii</taxon>
        <taxon>Teleostei</taxon>
        <taxon>Neoteleostei</taxon>
        <taxon>Acanthomorphata</taxon>
        <taxon>Eupercaria</taxon>
        <taxon>Perciformes</taxon>
        <taxon>Cottioidei</taxon>
        <taxon>Cottales</taxon>
        <taxon>Liparidae</taxon>
        <taxon>Liparis</taxon>
    </lineage>
</organism>
<evidence type="ECO:0000256" key="1">
    <source>
        <dbReference type="SAM" id="MobiDB-lite"/>
    </source>
</evidence>
<proteinExistence type="predicted"/>
<keyword evidence="3" id="KW-1185">Reference proteome</keyword>
<reference evidence="2 3" key="1">
    <citation type="submission" date="2019-03" db="EMBL/GenBank/DDBJ databases">
        <title>First draft genome of Liparis tanakae, snailfish: a comprehensive survey of snailfish specific genes.</title>
        <authorList>
            <person name="Kim W."/>
            <person name="Song I."/>
            <person name="Jeong J.-H."/>
            <person name="Kim D."/>
            <person name="Kim S."/>
            <person name="Ryu S."/>
            <person name="Song J.Y."/>
            <person name="Lee S.K."/>
        </authorList>
    </citation>
    <scope>NUCLEOTIDE SEQUENCE [LARGE SCALE GENOMIC DNA]</scope>
    <source>
        <tissue evidence="2">Muscle</tissue>
    </source>
</reference>